<sequence length="1130" mass="125792">MSSKSKCSKKSATILHAVPESPILHDKALEQQRGLDIGQSYQRYLRSHGKSATSPSKPSSPSLAEDIKGGPRSATPSSARPTTSRSNPGLKKARSTPLLKETIGSYKHGKIHWRKGTRCPSRSDTSSSQPFDRFHKPKIRVVIPSGRDRPLPALPFFDTPKGSSCHSTLNRREGNRVYDVSPPSATPNTIRNSIVSPLSQFHSHIHAKRVQHTASVGRKGSRGVASRSTKYHKRWSQSSSGSDYSHHSDASSIHSNRSSKTSVEIEDVPNRSKAVRRSVSESIVQSSIVGTIPVLFQTTVSAEAARNERIPPPASPPRRYASHPPIEQDESFKPTCEADCNRGTVKKLPRRPIIARKSSKRNIARRSRTLDASHGVIDKAIRRSASKEFSTLTPTLSQAVDDLEHTLISFTTEQPTAENEEPAQPTSPKEAEWLESPREMKDQTDATVGDEAKEHCPLDLGEFEPLDPPPEVPRKSSKRRSAAYYKSIATLPDSHIASQMSEARPRTRINGGLKLAIPEPKKTAKTFEPVPVEMPPPDLKRTITPGGAERVILGILQSLDSWDDLFAAAKVNRGFYRVYKRHELDLIKSTLYKMSPPAWEFREIAFPGHDLLYAEDLEMARPEEEYTPLTYMQLHKRDEAVVCKIKAQILEKCQSFLRPEITVALVTNGPEERARVDSALWRIWTFCKIFGSGKGREEDIVAQMDWLKGGDLAHEKTGSGIMTTDYMNGTLIGAPECFAQGNEGGLTAEQLFDMMELWNCLGVLLQGFAGKTPEARQAGVFEPTHVRGGDIDGEWAMLDEWCNYLLTFGLSTVLDLSVLLSPHDVKPAFDLAAQKGLVNWSPPVSGGSRRKFLSEATSRIYEDKIANKYARLSSREVQRQQSKMRIQRHISELRYRKNTGNHGPMITMNEERPMSEWDAVIANLTRQPPTQAAANNIVSYIPSLRSAHASELSIPLAELPNARTPSPIPRLVAEPLLPTPPPSTVPSNRYSIATSMPSIEEHPAHRRSNTIAARPTMADHPYFRHRVHQQYQPHHQHLHHRQSTHHSPSSIYSSSSPSPITPTHPVFAQHPAQRDIFSTGSHENTADKAIYRIVEMGFTPEEAKEALRLTDAGDGLRVDEAVEWLLRRQG</sequence>
<gene>
    <name evidence="3" type="ORF">LEMA_P042270.1</name>
</gene>
<dbReference type="GeneID" id="13287389"/>
<evidence type="ECO:0000313" key="3">
    <source>
        <dbReference type="EMBL" id="CBX93326.1"/>
    </source>
</evidence>
<dbReference type="OMA" id="FDMMELW"/>
<evidence type="ECO:0000259" key="2">
    <source>
        <dbReference type="PROSITE" id="PS50030"/>
    </source>
</evidence>
<dbReference type="STRING" id="985895.E4ZNV7"/>
<dbReference type="OrthoDB" id="5376710at2759"/>
<feature type="compositionally biased region" description="Basic residues" evidence="1">
    <location>
        <begin position="1030"/>
        <end position="1044"/>
    </location>
</feature>
<keyword evidence="4" id="KW-1185">Reference proteome</keyword>
<dbReference type="EMBL" id="FP929105">
    <property type="protein sequence ID" value="CBX93326.1"/>
    <property type="molecule type" value="Genomic_DNA"/>
</dbReference>
<feature type="region of interest" description="Disordered" evidence="1">
    <location>
        <begin position="305"/>
        <end position="335"/>
    </location>
</feature>
<dbReference type="VEuPathDB" id="FungiDB:LEMA_P042270.1"/>
<feature type="domain" description="UBA" evidence="2">
    <location>
        <begin position="1084"/>
        <end position="1128"/>
    </location>
</feature>
<dbReference type="Gene3D" id="1.10.8.10">
    <property type="entry name" value="DNA helicase RuvA subunit, C-terminal domain"/>
    <property type="match status" value="1"/>
</dbReference>
<dbReference type="AlphaFoldDB" id="E4ZNV7"/>
<feature type="compositionally biased region" description="Low complexity" evidence="1">
    <location>
        <begin position="71"/>
        <end position="86"/>
    </location>
</feature>
<dbReference type="InterPro" id="IPR009060">
    <property type="entry name" value="UBA-like_sf"/>
</dbReference>
<dbReference type="PROSITE" id="PS50030">
    <property type="entry name" value="UBA"/>
    <property type="match status" value="1"/>
</dbReference>
<dbReference type="SUPFAM" id="SSF46934">
    <property type="entry name" value="UBA-like"/>
    <property type="match status" value="1"/>
</dbReference>
<feature type="compositionally biased region" description="Basic and acidic residues" evidence="1">
    <location>
        <begin position="429"/>
        <end position="457"/>
    </location>
</feature>
<feature type="compositionally biased region" description="Basic residues" evidence="1">
    <location>
        <begin position="107"/>
        <end position="117"/>
    </location>
</feature>
<feature type="region of interest" description="Disordered" evidence="1">
    <location>
        <begin position="39"/>
        <end position="137"/>
    </location>
</feature>
<feature type="region of interest" description="Disordered" evidence="1">
    <location>
        <begin position="1030"/>
        <end position="1066"/>
    </location>
</feature>
<protein>
    <recommendedName>
        <fullName evidence="2">UBA domain-containing protein</fullName>
    </recommendedName>
</protein>
<name>E4ZNV7_LEPMJ</name>
<dbReference type="InterPro" id="IPR015940">
    <property type="entry name" value="UBA"/>
</dbReference>
<dbReference type="HOGENOM" id="CLU_279134_0_0_1"/>
<dbReference type="InParanoid" id="E4ZNV7"/>
<dbReference type="Proteomes" id="UP000002668">
    <property type="component" value="Genome"/>
</dbReference>
<feature type="region of interest" description="Disordered" evidence="1">
    <location>
        <begin position="412"/>
        <end position="479"/>
    </location>
</feature>
<dbReference type="RefSeq" id="XP_003836691.1">
    <property type="nucleotide sequence ID" value="XM_003836643.1"/>
</dbReference>
<proteinExistence type="predicted"/>
<dbReference type="eggNOG" id="ENOG502SFK0">
    <property type="taxonomic scope" value="Eukaryota"/>
</dbReference>
<reference evidence="4" key="1">
    <citation type="journal article" date="2011" name="Nat. Commun.">
        <title>Effector diversification within compartments of the Leptosphaeria maculans genome affected by Repeat-Induced Point mutations.</title>
        <authorList>
            <person name="Rouxel T."/>
            <person name="Grandaubert J."/>
            <person name="Hane J.K."/>
            <person name="Hoede C."/>
            <person name="van de Wouw A.P."/>
            <person name="Couloux A."/>
            <person name="Dominguez V."/>
            <person name="Anthouard V."/>
            <person name="Bally P."/>
            <person name="Bourras S."/>
            <person name="Cozijnsen A.J."/>
            <person name="Ciuffetti L.M."/>
            <person name="Degrave A."/>
            <person name="Dilmaghani A."/>
            <person name="Duret L."/>
            <person name="Fudal I."/>
            <person name="Goodwin S.B."/>
            <person name="Gout L."/>
            <person name="Glaser N."/>
            <person name="Linglin J."/>
            <person name="Kema G.H.J."/>
            <person name="Lapalu N."/>
            <person name="Lawrence C.B."/>
            <person name="May K."/>
            <person name="Meyer M."/>
            <person name="Ollivier B."/>
            <person name="Poulain J."/>
            <person name="Schoch C.L."/>
            <person name="Simon A."/>
            <person name="Spatafora J.W."/>
            <person name="Stachowiak A."/>
            <person name="Turgeon B.G."/>
            <person name="Tyler B.M."/>
            <person name="Vincent D."/>
            <person name="Weissenbach J."/>
            <person name="Amselem J."/>
            <person name="Quesneville H."/>
            <person name="Oliver R.P."/>
            <person name="Wincker P."/>
            <person name="Balesdent M.-H."/>
            <person name="Howlett B.J."/>
        </authorList>
    </citation>
    <scope>NUCLEOTIDE SEQUENCE [LARGE SCALE GENOMIC DNA]</scope>
    <source>
        <strain evidence="4">JN3 / isolate v23.1.3 / race Av1-4-5-6-7-8</strain>
    </source>
</reference>
<organism evidence="4">
    <name type="scientific">Leptosphaeria maculans (strain JN3 / isolate v23.1.3 / race Av1-4-5-6-7-8)</name>
    <name type="common">Blackleg fungus</name>
    <name type="synonym">Phoma lingam</name>
    <dbReference type="NCBI Taxonomy" id="985895"/>
    <lineage>
        <taxon>Eukaryota</taxon>
        <taxon>Fungi</taxon>
        <taxon>Dikarya</taxon>
        <taxon>Ascomycota</taxon>
        <taxon>Pezizomycotina</taxon>
        <taxon>Dothideomycetes</taxon>
        <taxon>Pleosporomycetidae</taxon>
        <taxon>Pleosporales</taxon>
        <taxon>Pleosporineae</taxon>
        <taxon>Leptosphaeriaceae</taxon>
        <taxon>Plenodomus</taxon>
        <taxon>Plenodomus lingam/Leptosphaeria maculans species complex</taxon>
    </lineage>
</organism>
<accession>E4ZNV7</accession>
<feature type="region of interest" description="Disordered" evidence="1">
    <location>
        <begin position="211"/>
        <end position="278"/>
    </location>
</feature>
<evidence type="ECO:0000313" key="4">
    <source>
        <dbReference type="Proteomes" id="UP000002668"/>
    </source>
</evidence>
<feature type="region of interest" description="Disordered" evidence="1">
    <location>
        <begin position="1"/>
        <end position="21"/>
    </location>
</feature>
<feature type="compositionally biased region" description="Polar residues" evidence="1">
    <location>
        <begin position="120"/>
        <end position="130"/>
    </location>
</feature>
<feature type="compositionally biased region" description="Low complexity" evidence="1">
    <location>
        <begin position="1045"/>
        <end position="1065"/>
    </location>
</feature>
<evidence type="ECO:0000256" key="1">
    <source>
        <dbReference type="SAM" id="MobiDB-lite"/>
    </source>
</evidence>